<comment type="caution">
    <text evidence="3">The sequence shown here is derived from an EMBL/GenBank/DDBJ whole genome shotgun (WGS) entry which is preliminary data.</text>
</comment>
<evidence type="ECO:0000256" key="1">
    <source>
        <dbReference type="SAM" id="MobiDB-lite"/>
    </source>
</evidence>
<accession>A0A931IHB8</accession>
<evidence type="ECO:0000313" key="3">
    <source>
        <dbReference type="EMBL" id="MBH0780391.1"/>
    </source>
</evidence>
<dbReference type="Pfam" id="PF13576">
    <property type="entry name" value="Pentapeptide_3"/>
    <property type="match status" value="1"/>
</dbReference>
<evidence type="ECO:0000313" key="4">
    <source>
        <dbReference type="Proteomes" id="UP000655751"/>
    </source>
</evidence>
<keyword evidence="2" id="KW-1133">Transmembrane helix</keyword>
<dbReference type="InterPro" id="IPR001646">
    <property type="entry name" value="5peptide_repeat"/>
</dbReference>
<feature type="transmembrane region" description="Helical" evidence="2">
    <location>
        <begin position="41"/>
        <end position="63"/>
    </location>
</feature>
<organism evidence="3 4">
    <name type="scientific">Nocardia bovistercoris</name>
    <dbReference type="NCBI Taxonomy" id="2785916"/>
    <lineage>
        <taxon>Bacteria</taxon>
        <taxon>Bacillati</taxon>
        <taxon>Actinomycetota</taxon>
        <taxon>Actinomycetes</taxon>
        <taxon>Mycobacteriales</taxon>
        <taxon>Nocardiaceae</taxon>
        <taxon>Nocardia</taxon>
    </lineage>
</organism>
<dbReference type="EMBL" id="JADMLG010000015">
    <property type="protein sequence ID" value="MBH0780391.1"/>
    <property type="molecule type" value="Genomic_DNA"/>
</dbReference>
<feature type="region of interest" description="Disordered" evidence="1">
    <location>
        <begin position="370"/>
        <end position="404"/>
    </location>
</feature>
<protein>
    <submittedName>
        <fullName evidence="3">Pentapeptide repeat-containing protein</fullName>
    </submittedName>
</protein>
<dbReference type="AlphaFoldDB" id="A0A931IHB8"/>
<keyword evidence="2" id="KW-0812">Transmembrane</keyword>
<keyword evidence="4" id="KW-1185">Reference proteome</keyword>
<proteinExistence type="predicted"/>
<sequence>MAGRVSAVRAQARTTPTTALRARLSRESRAAIGRRAGRIRLLPAVLLALTAGLGVAAAAYGFLRWITPVDASKAAAEIDVTRVALTVVAGVGGVVALVIAYRRQRDLEQSRFVERFGAAAAQLGATDVAVRIAGVYAMAGVADESEGLRRQQCIDVLCGYLRLPYDAEHGASGRTKLVVKAPRVERGRVRGETEEHVEYRQNDREVRATIVRVIADHLRPKAEYSWSTSNFDFRTAHLEDVDLSDTTFSGDALFDGATFSGDALFEGATFSGDALFEGATFSGGAGFGRATFSGYAWFVGATFSGDARFVGATFSGGAGFGRATFSGGAGFGGATFSGGAVFDEATFSGGVGFLRVDFGAETVSFASPKQWGPPAPRFDWGQDVSQKPVNVEPQDWPPTSASAS</sequence>
<dbReference type="SUPFAM" id="SSF141571">
    <property type="entry name" value="Pentapeptide repeat-like"/>
    <property type="match status" value="1"/>
</dbReference>
<reference evidence="3" key="1">
    <citation type="submission" date="2020-11" db="EMBL/GenBank/DDBJ databases">
        <title>Nocardia NEAU-351.nov., a novel actinomycete isolated from the cow dung.</title>
        <authorList>
            <person name="Zhang X."/>
        </authorList>
    </citation>
    <scope>NUCLEOTIDE SEQUENCE</scope>
    <source>
        <strain evidence="3">NEAU-351</strain>
    </source>
</reference>
<gene>
    <name evidence="3" type="ORF">IT779_29375</name>
</gene>
<name>A0A931IHB8_9NOCA</name>
<keyword evidence="2" id="KW-0472">Membrane</keyword>
<feature type="transmembrane region" description="Helical" evidence="2">
    <location>
        <begin position="83"/>
        <end position="101"/>
    </location>
</feature>
<dbReference type="Proteomes" id="UP000655751">
    <property type="component" value="Unassembled WGS sequence"/>
</dbReference>
<dbReference type="Gene3D" id="2.160.20.80">
    <property type="entry name" value="E3 ubiquitin-protein ligase SopA"/>
    <property type="match status" value="1"/>
</dbReference>
<dbReference type="RefSeq" id="WP_196152703.1">
    <property type="nucleotide sequence ID" value="NZ_JADMLG010000015.1"/>
</dbReference>
<evidence type="ECO:0000256" key="2">
    <source>
        <dbReference type="SAM" id="Phobius"/>
    </source>
</evidence>